<dbReference type="RefSeq" id="WP_116241314.1">
    <property type="nucleotide sequence ID" value="NZ_QUAB01000033.1"/>
</dbReference>
<feature type="domain" description="GerMN" evidence="2">
    <location>
        <begin position="212"/>
        <end position="303"/>
    </location>
</feature>
<dbReference type="InterPro" id="IPR018910">
    <property type="entry name" value="LpqB_C"/>
</dbReference>
<comment type="caution">
    <text evidence="3">The sequence shown here is derived from an EMBL/GenBank/DDBJ whole genome shotgun (WGS) entry which is preliminary data.</text>
</comment>
<dbReference type="Pfam" id="PF10647">
    <property type="entry name" value="Gmad1"/>
    <property type="match status" value="1"/>
</dbReference>
<dbReference type="EMBL" id="QUAB01000033">
    <property type="protein sequence ID" value="REJ06537.1"/>
    <property type="molecule type" value="Genomic_DNA"/>
</dbReference>
<protein>
    <recommendedName>
        <fullName evidence="2">GerMN domain-containing protein</fullName>
    </recommendedName>
</protein>
<dbReference type="InterPro" id="IPR019606">
    <property type="entry name" value="GerMN"/>
</dbReference>
<evidence type="ECO:0000256" key="1">
    <source>
        <dbReference type="SAM" id="SignalP"/>
    </source>
</evidence>
<dbReference type="Proteomes" id="UP000262172">
    <property type="component" value="Unassembled WGS sequence"/>
</dbReference>
<keyword evidence="4" id="KW-1185">Reference proteome</keyword>
<name>A0A371NWE1_9MICO</name>
<dbReference type="PROSITE" id="PS51257">
    <property type="entry name" value="PROKAR_LIPOPROTEIN"/>
    <property type="match status" value="1"/>
</dbReference>
<reference evidence="3 4" key="1">
    <citation type="submission" date="2018-08" db="EMBL/GenBank/DDBJ databases">
        <title>Isolation, diversity and antifungal activity of Actinobacteria from cow dung.</title>
        <authorList>
            <person name="Ling L."/>
        </authorList>
    </citation>
    <scope>NUCLEOTIDE SEQUENCE [LARGE SCALE GENOMIC DNA]</scope>
    <source>
        <strain evidence="3 4">NEAU-LLE</strain>
    </source>
</reference>
<feature type="chain" id="PRO_5038457830" description="GerMN domain-containing protein" evidence="1">
    <location>
        <begin position="22"/>
        <end position="568"/>
    </location>
</feature>
<accession>A0A371NWE1</accession>
<dbReference type="SMART" id="SM00909">
    <property type="entry name" value="Germane"/>
    <property type="match status" value="1"/>
</dbReference>
<dbReference type="OrthoDB" id="3226781at2"/>
<feature type="signal peptide" evidence="1">
    <location>
        <begin position="1"/>
        <end position="21"/>
    </location>
</feature>
<dbReference type="InterPro" id="IPR059026">
    <property type="entry name" value="LpqB_N"/>
</dbReference>
<evidence type="ECO:0000313" key="3">
    <source>
        <dbReference type="EMBL" id="REJ06537.1"/>
    </source>
</evidence>
<dbReference type="Pfam" id="PF25976">
    <property type="entry name" value="LpqB_N"/>
    <property type="match status" value="1"/>
</dbReference>
<evidence type="ECO:0000313" key="4">
    <source>
        <dbReference type="Proteomes" id="UP000262172"/>
    </source>
</evidence>
<gene>
    <name evidence="3" type="ORF">DY023_05355</name>
</gene>
<dbReference type="AlphaFoldDB" id="A0A371NWE1"/>
<proteinExistence type="predicted"/>
<keyword evidence="1" id="KW-0732">Signal</keyword>
<evidence type="ECO:0000259" key="2">
    <source>
        <dbReference type="SMART" id="SM00909"/>
    </source>
</evidence>
<sequence length="568" mass="58888">MRRMRSLAAGAVAAAMLLLTACTGLPTSGPVSVGLAVGVKGDDPGFTEYAASPVEGAGPQEIVEGFLDAGITPIDNWSIAREFLTPEMSDSWAPSAGVTIDTSSVSRTITSVGDSDDEDATSADVTVQLSQVASVDSTGAYAAGIGDAEPLRFHLEREKGGEWRISEAPNGIVLDAVNFPLVFRSYALQYFDPTWSHLVPDLRWYPRRPSTATTLTQQLVAGDPAPWLAPGVRNAFTDEVGLARGAVVIDQSQVAEVPLTRSALSTDATTLARMRTQLEATLAPLGVVEVRFTVDQQPLDVSQVQVQQPAPDAGTLVLTKDGFGVAVGDEIAPVGELSAQVDGLAARVRSIDVADDDGAAAMLLDDGHVYLATSDNVVELDSRAGLIAPSLDNRGYTWTVPHGSPGELLATGADVRQQKIARAWSGASEISALRVAADGVRVAALVTVGGQRRSVVAAVIRDDKGTPISLGEMHEIGRFTGTPQGLAWIGSDAIGVLTSSDDDRILTQPVGGPLAASAAPAEPRSLAGARSAAGVRILSSGGVVFAQRGSTWQASLSGVLVLGTRSGE</sequence>
<organism evidence="3 4">
    <name type="scientific">Microbacterium bovistercoris</name>
    <dbReference type="NCBI Taxonomy" id="2293570"/>
    <lineage>
        <taxon>Bacteria</taxon>
        <taxon>Bacillati</taxon>
        <taxon>Actinomycetota</taxon>
        <taxon>Actinomycetes</taxon>
        <taxon>Micrococcales</taxon>
        <taxon>Microbacteriaceae</taxon>
        <taxon>Microbacterium</taxon>
    </lineage>
</organism>